<dbReference type="SUPFAM" id="SSF158446">
    <property type="entry name" value="IVS-encoded protein-like"/>
    <property type="match status" value="1"/>
</dbReference>
<reference evidence="1" key="1">
    <citation type="journal article" date="2020" name="mSystems">
        <title>Genome- and Community-Level Interaction Insights into Carbon Utilization and Element Cycling Functions of Hydrothermarchaeota in Hydrothermal Sediment.</title>
        <authorList>
            <person name="Zhou Z."/>
            <person name="Liu Y."/>
            <person name="Xu W."/>
            <person name="Pan J."/>
            <person name="Luo Z.H."/>
            <person name="Li M."/>
        </authorList>
    </citation>
    <scope>NUCLEOTIDE SEQUENCE [LARGE SCALE GENOMIC DNA]</scope>
    <source>
        <strain evidence="1">SpSt-258</strain>
    </source>
</reference>
<name>A0A7V0Z5R1_UNCW3</name>
<dbReference type="Pfam" id="PF05635">
    <property type="entry name" value="23S_rRNA_IVP"/>
    <property type="match status" value="1"/>
</dbReference>
<dbReference type="EMBL" id="DSKY01000015">
    <property type="protein sequence ID" value="HDY59128.1"/>
    <property type="molecule type" value="Genomic_DNA"/>
</dbReference>
<organism evidence="1">
    <name type="scientific">candidate division WOR-3 bacterium</name>
    <dbReference type="NCBI Taxonomy" id="2052148"/>
    <lineage>
        <taxon>Bacteria</taxon>
        <taxon>Bacteria division WOR-3</taxon>
    </lineage>
</organism>
<dbReference type="AlphaFoldDB" id="A0A7V0Z5R1"/>
<dbReference type="NCBIfam" id="TIGR02436">
    <property type="entry name" value="four helix bundle protein"/>
    <property type="match status" value="1"/>
</dbReference>
<dbReference type="PANTHER" id="PTHR38471:SF2">
    <property type="entry name" value="FOUR HELIX BUNDLE PROTEIN"/>
    <property type="match status" value="1"/>
</dbReference>
<accession>A0A7V0Z5R1</accession>
<protein>
    <submittedName>
        <fullName evidence="1">Four helix bundle protein</fullName>
    </submittedName>
</protein>
<evidence type="ECO:0000313" key="1">
    <source>
        <dbReference type="EMBL" id="HDY59128.1"/>
    </source>
</evidence>
<dbReference type="PANTHER" id="PTHR38471">
    <property type="entry name" value="FOUR HELIX BUNDLE PROTEIN"/>
    <property type="match status" value="1"/>
</dbReference>
<dbReference type="InterPro" id="IPR012657">
    <property type="entry name" value="23S_rRNA-intervening_sequence"/>
</dbReference>
<sequence>MVVWQSIDELDTIVQSILKKIPKNEFKMRSQIDDASDSVGANFVEGFYSGFLPEYIKFLTYSRRSLGELQERIRRVLRKGYITLVEYEKFDERASKTMFLLNRLIYSLKNKQNVTRSKNE</sequence>
<proteinExistence type="predicted"/>
<comment type="caution">
    <text evidence="1">The sequence shown here is derived from an EMBL/GenBank/DDBJ whole genome shotgun (WGS) entry which is preliminary data.</text>
</comment>
<dbReference type="Gene3D" id="1.20.1440.60">
    <property type="entry name" value="23S rRNA-intervening sequence"/>
    <property type="match status" value="1"/>
</dbReference>
<dbReference type="InterPro" id="IPR036583">
    <property type="entry name" value="23S_rRNA_IVS_sf"/>
</dbReference>
<gene>
    <name evidence="1" type="ORF">ENP86_06205</name>
</gene>